<organism evidence="1">
    <name type="scientific">Arundo donax</name>
    <name type="common">Giant reed</name>
    <name type="synonym">Donax arundinaceus</name>
    <dbReference type="NCBI Taxonomy" id="35708"/>
    <lineage>
        <taxon>Eukaryota</taxon>
        <taxon>Viridiplantae</taxon>
        <taxon>Streptophyta</taxon>
        <taxon>Embryophyta</taxon>
        <taxon>Tracheophyta</taxon>
        <taxon>Spermatophyta</taxon>
        <taxon>Magnoliopsida</taxon>
        <taxon>Liliopsida</taxon>
        <taxon>Poales</taxon>
        <taxon>Poaceae</taxon>
        <taxon>PACMAD clade</taxon>
        <taxon>Arundinoideae</taxon>
        <taxon>Arundineae</taxon>
        <taxon>Arundo</taxon>
    </lineage>
</organism>
<reference evidence="1" key="2">
    <citation type="journal article" date="2015" name="Data Brief">
        <title>Shoot transcriptome of the giant reed, Arundo donax.</title>
        <authorList>
            <person name="Barrero R.A."/>
            <person name="Guerrero F.D."/>
            <person name="Moolhuijzen P."/>
            <person name="Goolsby J.A."/>
            <person name="Tidwell J."/>
            <person name="Bellgard S.E."/>
            <person name="Bellgard M.I."/>
        </authorList>
    </citation>
    <scope>NUCLEOTIDE SEQUENCE</scope>
    <source>
        <tissue evidence="1">Shoot tissue taken approximately 20 cm above the soil surface</tissue>
    </source>
</reference>
<name>A0A0A9HJL8_ARUDO</name>
<reference evidence="1" key="1">
    <citation type="submission" date="2014-09" db="EMBL/GenBank/DDBJ databases">
        <authorList>
            <person name="Magalhaes I.L.F."/>
            <person name="Oliveira U."/>
            <person name="Santos F.R."/>
            <person name="Vidigal T.H.D.A."/>
            <person name="Brescovit A.D."/>
            <person name="Santos A.J."/>
        </authorList>
    </citation>
    <scope>NUCLEOTIDE SEQUENCE</scope>
    <source>
        <tissue evidence="1">Shoot tissue taken approximately 20 cm above the soil surface</tissue>
    </source>
</reference>
<evidence type="ECO:0000313" key="1">
    <source>
        <dbReference type="EMBL" id="JAE36014.1"/>
    </source>
</evidence>
<proteinExistence type="predicted"/>
<accession>A0A0A9HJL8</accession>
<sequence>MVFSMLTRLVLLCIVQTLLYCLSYYGYLIISHLHIISVLTLPVFK</sequence>
<protein>
    <submittedName>
        <fullName evidence="1">Uncharacterized protein</fullName>
    </submittedName>
</protein>
<dbReference type="AlphaFoldDB" id="A0A0A9HJL8"/>
<dbReference type="EMBL" id="GBRH01161882">
    <property type="protein sequence ID" value="JAE36014.1"/>
    <property type="molecule type" value="Transcribed_RNA"/>
</dbReference>